<dbReference type="GeneTree" id="ENSGT00950000183068"/>
<keyword evidence="15" id="KW-0168">Coated pit</keyword>
<dbReference type="GO" id="GO:0098894">
    <property type="term" value="C:extrinsic component of presynaptic endocytic zone membrane"/>
    <property type="evidence" value="ECO:0007669"/>
    <property type="project" value="TreeGrafter"/>
</dbReference>
<feature type="domain" description="ENTH" evidence="23">
    <location>
        <begin position="14"/>
        <end position="145"/>
    </location>
</feature>
<dbReference type="GO" id="GO:0005546">
    <property type="term" value="F:phosphatidylinositol-4,5-bisphosphate binding"/>
    <property type="evidence" value="ECO:0007669"/>
    <property type="project" value="TreeGrafter"/>
</dbReference>
<comment type="similarity">
    <text evidence="6">Belongs to the PICALM/SNAP91 family.</text>
</comment>
<evidence type="ECO:0000256" key="4">
    <source>
        <dbReference type="ARBA" id="ARBA00004555"/>
    </source>
</evidence>
<evidence type="ECO:0000256" key="3">
    <source>
        <dbReference type="ARBA" id="ARBA00004236"/>
    </source>
</evidence>
<evidence type="ECO:0000256" key="6">
    <source>
        <dbReference type="ARBA" id="ARBA00008011"/>
    </source>
</evidence>
<dbReference type="GO" id="GO:0005634">
    <property type="term" value="C:nucleus"/>
    <property type="evidence" value="ECO:0007669"/>
    <property type="project" value="UniProtKB-SubCell"/>
</dbReference>
<keyword evidence="14" id="KW-0472">Membrane</keyword>
<sequence length="655" mass="70874">MSGQSLTDRITAAQHSVTGSAVSKTVCKATTHEVMGPKKKHLDYLIQCTNEMNVNIPQLADSLFERTMNSSWVVVFKSLITTHHLMVYGNERFIQYLASRNTLFNLSNFLDKSGLQGYDMSTFIRRYSRYLNEKAVSYRQVAFDFTKVKRGADGVMRTMNTEKLLKTVPIIQNQMDALLDFNVNSNELTNGVINAAFMLLFKDAIRLFAAYNEGIINLLEKYFDMKKNQCKEGLDIYKKFLTRMTRISEFLKVAEQVGIDRGDIPDLSQAPSSLLDALEQHLASLEGKKIKDSTAASRATTLSNAVSSLASTGLSLTKVDEREKQAALEEEQARLKALKEQRLKELAKKPHNSLTTASSPVSNAAGSIMTTPAIDIFSTPSSSNSTSKLPNDLLDLQPTFHPSVHPISSAPQVGGTWGDSFCGPQAYPPNASHFRSEPSTVAGLFGGFTQSPVAPSQPSAGLNVDFESVFGNKTSNVPVDSGGFDELGGLLKPTVASQNQSLPTSKGPPNKLVLDDLDSSLANLVGNLGIGNGTTKNDVNWTQPGEKKLTGGSNWQPKVAPTTAWNTPTMAPPVMAYPATTPTGMMGYGMPSQMGGVPVMTQPTLIYSQPVMRPPNPFGPVSGAQLSAASSPSTQSPHRASGKDPFAELSLQDFL</sequence>
<keyword evidence="13" id="KW-0333">Golgi apparatus</keyword>
<protein>
    <recommendedName>
        <fullName evidence="20">Phosphatidylinositol-binding clathrin assembly protein</fullName>
    </recommendedName>
</protein>
<evidence type="ECO:0000256" key="20">
    <source>
        <dbReference type="ARBA" id="ARBA00068054"/>
    </source>
</evidence>
<evidence type="ECO:0000256" key="1">
    <source>
        <dbReference type="ARBA" id="ARBA00004123"/>
    </source>
</evidence>
<dbReference type="Ensembl" id="ENSPMRT00000003461.1">
    <property type="protein sequence ID" value="ENSPMRP00000003229.1"/>
    <property type="gene ID" value="ENSPMRG00000002250.1"/>
</dbReference>
<keyword evidence="21" id="KW-0175">Coiled coil</keyword>
<feature type="coiled-coil region" evidence="21">
    <location>
        <begin position="321"/>
        <end position="348"/>
    </location>
</feature>
<evidence type="ECO:0000256" key="5">
    <source>
        <dbReference type="ARBA" id="ARBA00004600"/>
    </source>
</evidence>
<gene>
    <name evidence="24" type="primary">PICALM</name>
</gene>
<reference evidence="24 25" key="1">
    <citation type="journal article" date="2019" name="Proc. Natl. Acad. Sci. U.S.A.">
        <title>Regulatory changes in pterin and carotenoid genes underlie balanced color polymorphisms in the wall lizard.</title>
        <authorList>
            <person name="Andrade P."/>
            <person name="Pinho C."/>
            <person name="Perez I de Lanuza G."/>
            <person name="Afonso S."/>
            <person name="Brejcha J."/>
            <person name="Rubin C.J."/>
            <person name="Wallerman O."/>
            <person name="Pereira P."/>
            <person name="Sabatino S.J."/>
            <person name="Bellati A."/>
            <person name="Pellitteri-Rosa D."/>
            <person name="Bosakova Z."/>
            <person name="Bunikis I."/>
            <person name="Carretero M.A."/>
            <person name="Feiner N."/>
            <person name="Marsik P."/>
            <person name="Pauperio F."/>
            <person name="Salvi D."/>
            <person name="Soler L."/>
            <person name="While G.M."/>
            <person name="Uller T."/>
            <person name="Font E."/>
            <person name="Andersson L."/>
            <person name="Carneiro M."/>
        </authorList>
    </citation>
    <scope>NUCLEOTIDE SEQUENCE</scope>
</reference>
<dbReference type="CDD" id="cd16985">
    <property type="entry name" value="ANTH_N_AP180"/>
    <property type="match status" value="1"/>
</dbReference>
<comment type="subcellular location">
    <subcellularLocation>
        <location evidence="3">Cell membrane</location>
    </subcellularLocation>
    <subcellularLocation>
        <location evidence="2">Cytoplasmic vesicle</location>
        <location evidence="2">Clathrin-coated vesicle</location>
    </subcellularLocation>
    <subcellularLocation>
        <location evidence="4">Golgi apparatus</location>
    </subcellularLocation>
    <subcellularLocation>
        <location evidence="5">Membrane</location>
        <location evidence="5">Clathrin-coated pit</location>
    </subcellularLocation>
    <subcellularLocation>
        <location evidence="1">Nucleus</location>
    </subcellularLocation>
</comment>
<evidence type="ECO:0000256" key="10">
    <source>
        <dbReference type="ARBA" id="ARBA00022583"/>
    </source>
</evidence>
<keyword evidence="25" id="KW-1185">Reference proteome</keyword>
<dbReference type="SUPFAM" id="SSF89009">
    <property type="entry name" value="GAT-like domain"/>
    <property type="match status" value="1"/>
</dbReference>
<dbReference type="PROSITE" id="PS50942">
    <property type="entry name" value="ENTH"/>
    <property type="match status" value="1"/>
</dbReference>
<comment type="function">
    <text evidence="18">Cytoplasmic adapter protein that plays a critical role in clathrin-mediated endocytosis which is important in processes such as internalization of cell receptors, synaptic transmission or removal of apoptotic cells. Recruits AP-2 and attaches clathrin triskelions to the cytoplasmic side of plasma membrane leading to clathrin-coated vesicles (CCVs) assembly. Furthermore, regulates clathrin-coated vesicle size and maturation by directly sensing and driving membrane curvature. In addition to binding to clathrin, mediates the endocytosis of small R-SNARES (Soluble NSF Attachment Protein REceptors) between plasma membranes and endosomes including VAMP2, VAMP3, VAMP4, VAMP7 or VAMP8. In turn, PICALM-dependent SNARE endocytosis is required for the formation and maturation of autophagic precursors. Modulates thereby autophagy and the turnover of autophagy substrates such as MAPT/TAU or amyloid precursor protein cleaved C-terminal fragment (APP-CTF).</text>
</comment>
<comment type="subunit">
    <text evidence="19">Binds to clathrin; involves primarily the C-terminal sequences, but the full-length protein is required for full binding capacity. Binds phosphatidylinositol 4,5- bisphosphate. Interacts with PIMREG; this interaction may change the subcellular location into the nucleus. Interacts with AP2A1 (via its alpha-appendage domain). Interacts (via N-terminus) with VAMP2; VAMP3; VAMP7 and VAMP8 (Via N-terminus). Interacts with LC3/MAP1LC3A.</text>
</comment>
<name>A0A670HU14_PODMU</name>
<evidence type="ECO:0000256" key="13">
    <source>
        <dbReference type="ARBA" id="ARBA00023034"/>
    </source>
</evidence>
<organism evidence="24 25">
    <name type="scientific">Podarcis muralis</name>
    <name type="common">Wall lizard</name>
    <name type="synonym">Lacerta muralis</name>
    <dbReference type="NCBI Taxonomy" id="64176"/>
    <lineage>
        <taxon>Eukaryota</taxon>
        <taxon>Metazoa</taxon>
        <taxon>Chordata</taxon>
        <taxon>Craniata</taxon>
        <taxon>Vertebrata</taxon>
        <taxon>Euteleostomi</taxon>
        <taxon>Lepidosauria</taxon>
        <taxon>Squamata</taxon>
        <taxon>Bifurcata</taxon>
        <taxon>Unidentata</taxon>
        <taxon>Episquamata</taxon>
        <taxon>Laterata</taxon>
        <taxon>Lacertibaenia</taxon>
        <taxon>Lacertidae</taxon>
        <taxon>Podarcis</taxon>
    </lineage>
</organism>
<dbReference type="FunFam" id="1.25.40.90:FF:000001">
    <property type="entry name" value="phosphatidylinositol-binding clathrin assembly protein-like isoform X1"/>
    <property type="match status" value="1"/>
</dbReference>
<dbReference type="AlphaFoldDB" id="A0A670HU14"/>
<dbReference type="PANTHER" id="PTHR22951">
    <property type="entry name" value="CLATHRIN ASSEMBLY PROTEIN"/>
    <property type="match status" value="1"/>
</dbReference>
<evidence type="ECO:0000256" key="11">
    <source>
        <dbReference type="ARBA" id="ARBA00022843"/>
    </source>
</evidence>
<dbReference type="Gene3D" id="1.20.58.150">
    <property type="entry name" value="ANTH domain"/>
    <property type="match status" value="1"/>
</dbReference>
<dbReference type="Gene3D" id="1.25.40.90">
    <property type="match status" value="1"/>
</dbReference>
<evidence type="ECO:0000256" key="14">
    <source>
        <dbReference type="ARBA" id="ARBA00023136"/>
    </source>
</evidence>
<dbReference type="GO" id="GO:0030136">
    <property type="term" value="C:clathrin-coated vesicle"/>
    <property type="evidence" value="ECO:0007669"/>
    <property type="project" value="UniProtKB-SubCell"/>
</dbReference>
<keyword evidence="7" id="KW-1003">Cell membrane</keyword>
<dbReference type="InterPro" id="IPR013809">
    <property type="entry name" value="ENTH"/>
</dbReference>
<evidence type="ECO:0000256" key="8">
    <source>
        <dbReference type="ARBA" id="ARBA00022499"/>
    </source>
</evidence>
<dbReference type="GO" id="GO:0016185">
    <property type="term" value="P:synaptic vesicle budding from presynaptic endocytic zone membrane"/>
    <property type="evidence" value="ECO:0007669"/>
    <property type="project" value="TreeGrafter"/>
</dbReference>
<dbReference type="InterPro" id="IPR014712">
    <property type="entry name" value="ANTH_dom_sf"/>
</dbReference>
<proteinExistence type="inferred from homology"/>
<dbReference type="PANTHER" id="PTHR22951:SF16">
    <property type="entry name" value="PHOSPHATIDYLINOSITOL-BINDING CLATHRIN ASSEMBLY PROTEIN"/>
    <property type="match status" value="1"/>
</dbReference>
<reference evidence="24" key="3">
    <citation type="submission" date="2025-09" db="UniProtKB">
        <authorList>
            <consortium name="Ensembl"/>
        </authorList>
    </citation>
    <scope>IDENTIFICATION</scope>
</reference>
<keyword evidence="17" id="KW-0968">Cytoplasmic vesicle</keyword>
<keyword evidence="8" id="KW-1017">Isopeptide bond</keyword>
<feature type="compositionally biased region" description="Polar residues" evidence="22">
    <location>
        <begin position="624"/>
        <end position="638"/>
    </location>
</feature>
<dbReference type="FunFam" id="1.20.58.150:FF:000001">
    <property type="entry name" value="phosphatidylinositol-binding clathrin assembly protein-like isoform X1"/>
    <property type="match status" value="1"/>
</dbReference>
<evidence type="ECO:0000256" key="19">
    <source>
        <dbReference type="ARBA" id="ARBA00061829"/>
    </source>
</evidence>
<dbReference type="InterPro" id="IPR008942">
    <property type="entry name" value="ENTH_VHS"/>
</dbReference>
<evidence type="ECO:0000313" key="24">
    <source>
        <dbReference type="Ensembl" id="ENSPMRP00000003229.1"/>
    </source>
</evidence>
<keyword evidence="16" id="KW-0539">Nucleus</keyword>
<keyword evidence="9" id="KW-0597">Phosphoprotein</keyword>
<dbReference type="GO" id="GO:0008021">
    <property type="term" value="C:synaptic vesicle"/>
    <property type="evidence" value="ECO:0007669"/>
    <property type="project" value="TreeGrafter"/>
</dbReference>
<dbReference type="Pfam" id="PF07651">
    <property type="entry name" value="ANTH"/>
    <property type="match status" value="1"/>
</dbReference>
<evidence type="ECO:0000256" key="17">
    <source>
        <dbReference type="ARBA" id="ARBA00023329"/>
    </source>
</evidence>
<keyword evidence="11" id="KW-0832">Ubl conjugation</keyword>
<dbReference type="GO" id="GO:0072583">
    <property type="term" value="P:clathrin-dependent endocytosis"/>
    <property type="evidence" value="ECO:0007669"/>
    <property type="project" value="InterPro"/>
</dbReference>
<accession>A0A670HU14</accession>
<evidence type="ECO:0000256" key="18">
    <source>
        <dbReference type="ARBA" id="ARBA00055144"/>
    </source>
</evidence>
<dbReference type="GO" id="GO:0032050">
    <property type="term" value="F:clathrin heavy chain binding"/>
    <property type="evidence" value="ECO:0007669"/>
    <property type="project" value="TreeGrafter"/>
</dbReference>
<evidence type="ECO:0000256" key="9">
    <source>
        <dbReference type="ARBA" id="ARBA00022553"/>
    </source>
</evidence>
<dbReference type="SUPFAM" id="SSF48464">
    <property type="entry name" value="ENTH/VHS domain"/>
    <property type="match status" value="1"/>
</dbReference>
<evidence type="ECO:0000256" key="2">
    <source>
        <dbReference type="ARBA" id="ARBA00004132"/>
    </source>
</evidence>
<dbReference type="Proteomes" id="UP000472272">
    <property type="component" value="Chromosome 4"/>
</dbReference>
<feature type="region of interest" description="Disordered" evidence="22">
    <location>
        <begin position="608"/>
        <end position="655"/>
    </location>
</feature>
<dbReference type="InterPro" id="IPR045192">
    <property type="entry name" value="AP180-like"/>
</dbReference>
<evidence type="ECO:0000256" key="22">
    <source>
        <dbReference type="SAM" id="MobiDB-lite"/>
    </source>
</evidence>
<evidence type="ECO:0000259" key="23">
    <source>
        <dbReference type="PROSITE" id="PS50942"/>
    </source>
</evidence>
<evidence type="ECO:0000256" key="7">
    <source>
        <dbReference type="ARBA" id="ARBA00022475"/>
    </source>
</evidence>
<dbReference type="GO" id="GO:0005794">
    <property type="term" value="C:Golgi apparatus"/>
    <property type="evidence" value="ECO:0007669"/>
    <property type="project" value="UniProtKB-SubCell"/>
</dbReference>
<dbReference type="GO" id="GO:0005905">
    <property type="term" value="C:clathrin-coated pit"/>
    <property type="evidence" value="ECO:0007669"/>
    <property type="project" value="UniProtKB-SubCell"/>
</dbReference>
<keyword evidence="10" id="KW-0254">Endocytosis</keyword>
<evidence type="ECO:0000256" key="15">
    <source>
        <dbReference type="ARBA" id="ARBA00023176"/>
    </source>
</evidence>
<evidence type="ECO:0000256" key="16">
    <source>
        <dbReference type="ARBA" id="ARBA00023242"/>
    </source>
</evidence>
<dbReference type="GO" id="GO:0048268">
    <property type="term" value="P:clathrin coat assembly"/>
    <property type="evidence" value="ECO:0007669"/>
    <property type="project" value="InterPro"/>
</dbReference>
<feature type="region of interest" description="Disordered" evidence="22">
    <location>
        <begin position="536"/>
        <end position="557"/>
    </location>
</feature>
<keyword evidence="12" id="KW-0007">Acetylation</keyword>
<dbReference type="GO" id="GO:0005545">
    <property type="term" value="F:1-phosphatidylinositol binding"/>
    <property type="evidence" value="ECO:0007669"/>
    <property type="project" value="InterPro"/>
</dbReference>
<evidence type="ECO:0000256" key="21">
    <source>
        <dbReference type="SAM" id="Coils"/>
    </source>
</evidence>
<reference evidence="24" key="2">
    <citation type="submission" date="2025-08" db="UniProtKB">
        <authorList>
            <consortium name="Ensembl"/>
        </authorList>
    </citation>
    <scope>IDENTIFICATION</scope>
</reference>
<dbReference type="InterPro" id="IPR011417">
    <property type="entry name" value="ANTH_dom"/>
</dbReference>
<dbReference type="GO" id="GO:0000149">
    <property type="term" value="F:SNARE binding"/>
    <property type="evidence" value="ECO:0007669"/>
    <property type="project" value="TreeGrafter"/>
</dbReference>
<dbReference type="SMART" id="SM00273">
    <property type="entry name" value="ENTH"/>
    <property type="match status" value="1"/>
</dbReference>
<evidence type="ECO:0000313" key="25">
    <source>
        <dbReference type="Proteomes" id="UP000472272"/>
    </source>
</evidence>
<evidence type="ECO:0000256" key="12">
    <source>
        <dbReference type="ARBA" id="ARBA00022990"/>
    </source>
</evidence>